<dbReference type="InterPro" id="IPR011991">
    <property type="entry name" value="ArsR-like_HTH"/>
</dbReference>
<gene>
    <name evidence="3" type="ORF">ACFQE1_13755</name>
</gene>
<reference evidence="3 4" key="1">
    <citation type="journal article" date="2019" name="Int. J. Syst. Evol. Microbiol.">
        <title>The Global Catalogue of Microorganisms (GCM) 10K type strain sequencing project: providing services to taxonomists for standard genome sequencing and annotation.</title>
        <authorList>
            <consortium name="The Broad Institute Genomics Platform"/>
            <consortium name="The Broad Institute Genome Sequencing Center for Infectious Disease"/>
            <person name="Wu L."/>
            <person name="Ma J."/>
        </authorList>
    </citation>
    <scope>NUCLEOTIDE SEQUENCE [LARGE SCALE GENOMIC DNA]</scope>
    <source>
        <strain evidence="3 4">NBRC 111368</strain>
    </source>
</reference>
<evidence type="ECO:0000313" key="4">
    <source>
        <dbReference type="Proteomes" id="UP001596328"/>
    </source>
</evidence>
<evidence type="ECO:0000256" key="1">
    <source>
        <dbReference type="SAM" id="MobiDB-lite"/>
    </source>
</evidence>
<dbReference type="InterPro" id="IPR001845">
    <property type="entry name" value="HTH_ArsR_DNA-bd_dom"/>
</dbReference>
<proteinExistence type="predicted"/>
<protein>
    <submittedName>
        <fullName evidence="3">ArsR/SmtB family transcription factor</fullName>
    </submittedName>
</protein>
<name>A0ABD5S1F9_9EURY</name>
<dbReference type="InterPro" id="IPR036388">
    <property type="entry name" value="WH-like_DNA-bd_sf"/>
</dbReference>
<dbReference type="EMBL" id="JBHSWU010000516">
    <property type="protein sequence ID" value="MFC6725415.1"/>
    <property type="molecule type" value="Genomic_DNA"/>
</dbReference>
<feature type="region of interest" description="Disordered" evidence="1">
    <location>
        <begin position="108"/>
        <end position="128"/>
    </location>
</feature>
<sequence>MPTLDCIPPEEFTDADADREFLALGDAGPALNALASETAQSILAAVSREPATATEISERTGTSVQNVGYHLSRLTEAELVTVAGTRYSEKGREMAVYAAAVAGIVFSPELDSGSGPGRDPNAEFDAAE</sequence>
<dbReference type="AlphaFoldDB" id="A0ABD5S1F9"/>
<feature type="domain" description="HTH arsR-type" evidence="2">
    <location>
        <begin position="29"/>
        <end position="111"/>
    </location>
</feature>
<dbReference type="Proteomes" id="UP001596328">
    <property type="component" value="Unassembled WGS sequence"/>
</dbReference>
<evidence type="ECO:0000313" key="3">
    <source>
        <dbReference type="EMBL" id="MFC6725415.1"/>
    </source>
</evidence>
<evidence type="ECO:0000259" key="2">
    <source>
        <dbReference type="SMART" id="SM00418"/>
    </source>
</evidence>
<organism evidence="3 4">
    <name type="scientific">Halobium palmae</name>
    <dbReference type="NCBI Taxonomy" id="1776492"/>
    <lineage>
        <taxon>Archaea</taxon>
        <taxon>Methanobacteriati</taxon>
        <taxon>Methanobacteriota</taxon>
        <taxon>Stenosarchaea group</taxon>
        <taxon>Halobacteria</taxon>
        <taxon>Halobacteriales</taxon>
        <taxon>Haloferacaceae</taxon>
        <taxon>Halobium</taxon>
    </lineage>
</organism>
<dbReference type="CDD" id="cd00090">
    <property type="entry name" value="HTH_ARSR"/>
    <property type="match status" value="1"/>
</dbReference>
<comment type="caution">
    <text evidence="3">The sequence shown here is derived from an EMBL/GenBank/DDBJ whole genome shotgun (WGS) entry which is preliminary data.</text>
</comment>
<dbReference type="SMART" id="SM00418">
    <property type="entry name" value="HTH_ARSR"/>
    <property type="match status" value="1"/>
</dbReference>
<dbReference type="Gene3D" id="1.10.10.10">
    <property type="entry name" value="Winged helix-like DNA-binding domain superfamily/Winged helix DNA-binding domain"/>
    <property type="match status" value="1"/>
</dbReference>
<keyword evidence="4" id="KW-1185">Reference proteome</keyword>
<dbReference type="Pfam" id="PF12840">
    <property type="entry name" value="HTH_20"/>
    <property type="match status" value="1"/>
</dbReference>
<dbReference type="InterPro" id="IPR036390">
    <property type="entry name" value="WH_DNA-bd_sf"/>
</dbReference>
<dbReference type="SUPFAM" id="SSF46785">
    <property type="entry name" value="Winged helix' DNA-binding domain"/>
    <property type="match status" value="1"/>
</dbReference>
<accession>A0ABD5S1F9</accession>